<gene>
    <name evidence="5" type="ORF">J5N97_009904</name>
</gene>
<evidence type="ECO:0000256" key="3">
    <source>
        <dbReference type="PIRSR" id="PIRSR602401-1"/>
    </source>
</evidence>
<feature type="binding site" description="axial binding residue" evidence="3">
    <location>
        <position position="394"/>
    </location>
    <ligand>
        <name>heme</name>
        <dbReference type="ChEBI" id="CHEBI:30413"/>
    </ligand>
    <ligandPart>
        <name>Fe</name>
        <dbReference type="ChEBI" id="CHEBI:18248"/>
    </ligandPart>
</feature>
<comment type="cofactor">
    <cofactor evidence="3">
        <name>heme</name>
        <dbReference type="ChEBI" id="CHEBI:30413"/>
    </cofactor>
</comment>
<dbReference type="PRINTS" id="PR00463">
    <property type="entry name" value="EP450I"/>
</dbReference>
<reference evidence="5" key="1">
    <citation type="submission" date="2021-03" db="EMBL/GenBank/DDBJ databases">
        <authorList>
            <person name="Li Z."/>
            <person name="Yang C."/>
        </authorList>
    </citation>
    <scope>NUCLEOTIDE SEQUENCE</scope>
    <source>
        <strain evidence="5">Dzin_1.0</strain>
        <tissue evidence="5">Leaf</tissue>
    </source>
</reference>
<evidence type="ECO:0000256" key="4">
    <source>
        <dbReference type="RuleBase" id="RU000461"/>
    </source>
</evidence>
<dbReference type="Gene3D" id="1.10.630.10">
    <property type="entry name" value="Cytochrome P450"/>
    <property type="match status" value="1"/>
</dbReference>
<organism evidence="5 6">
    <name type="scientific">Dioscorea zingiberensis</name>
    <dbReference type="NCBI Taxonomy" id="325984"/>
    <lineage>
        <taxon>Eukaryota</taxon>
        <taxon>Viridiplantae</taxon>
        <taxon>Streptophyta</taxon>
        <taxon>Embryophyta</taxon>
        <taxon>Tracheophyta</taxon>
        <taxon>Spermatophyta</taxon>
        <taxon>Magnoliopsida</taxon>
        <taxon>Liliopsida</taxon>
        <taxon>Dioscoreales</taxon>
        <taxon>Dioscoreaceae</taxon>
        <taxon>Dioscorea</taxon>
    </lineage>
</organism>
<dbReference type="PANTHER" id="PTHR24286:SF254">
    <property type="entry name" value="3-EPI-6-DEOXOCATHASTERONE 23-MONOOXYGENASE CYP90C1"/>
    <property type="match status" value="1"/>
</dbReference>
<keyword evidence="1 3" id="KW-0479">Metal-binding</keyword>
<keyword evidence="3 4" id="KW-0349">Heme</keyword>
<accession>A0A9D5HM37</accession>
<dbReference type="InterPro" id="IPR002401">
    <property type="entry name" value="Cyt_P450_E_grp-I"/>
</dbReference>
<dbReference type="SUPFAM" id="SSF48264">
    <property type="entry name" value="Cytochrome P450"/>
    <property type="match status" value="1"/>
</dbReference>
<evidence type="ECO:0000313" key="6">
    <source>
        <dbReference type="Proteomes" id="UP001085076"/>
    </source>
</evidence>
<reference evidence="5" key="2">
    <citation type="journal article" date="2022" name="Hortic Res">
        <title>The genome of Dioscorea zingiberensis sheds light on the biosynthesis, origin and evolution of the medicinally important diosgenin saponins.</title>
        <authorList>
            <person name="Li Y."/>
            <person name="Tan C."/>
            <person name="Li Z."/>
            <person name="Guo J."/>
            <person name="Li S."/>
            <person name="Chen X."/>
            <person name="Wang C."/>
            <person name="Dai X."/>
            <person name="Yang H."/>
            <person name="Song W."/>
            <person name="Hou L."/>
            <person name="Xu J."/>
            <person name="Tong Z."/>
            <person name="Xu A."/>
            <person name="Yuan X."/>
            <person name="Wang W."/>
            <person name="Yang Q."/>
            <person name="Chen L."/>
            <person name="Sun Z."/>
            <person name="Wang K."/>
            <person name="Pan B."/>
            <person name="Chen J."/>
            <person name="Bao Y."/>
            <person name="Liu F."/>
            <person name="Qi X."/>
            <person name="Gang D.R."/>
            <person name="Wen J."/>
            <person name="Li J."/>
        </authorList>
    </citation>
    <scope>NUCLEOTIDE SEQUENCE</scope>
    <source>
        <strain evidence="5">Dzin_1.0</strain>
    </source>
</reference>
<keyword evidence="2 3" id="KW-0408">Iron</keyword>
<dbReference type="AlphaFoldDB" id="A0A9D5HM37"/>
<evidence type="ECO:0000256" key="1">
    <source>
        <dbReference type="ARBA" id="ARBA00022723"/>
    </source>
</evidence>
<dbReference type="GO" id="GO:0020037">
    <property type="term" value="F:heme binding"/>
    <property type="evidence" value="ECO:0007669"/>
    <property type="project" value="InterPro"/>
</dbReference>
<dbReference type="EMBL" id="JAGGNH010000002">
    <property type="protein sequence ID" value="KAJ0981649.1"/>
    <property type="molecule type" value="Genomic_DNA"/>
</dbReference>
<name>A0A9D5HM37_9LILI</name>
<dbReference type="InterPro" id="IPR001128">
    <property type="entry name" value="Cyt_P450"/>
</dbReference>
<keyword evidence="6" id="KW-1185">Reference proteome</keyword>
<dbReference type="PANTHER" id="PTHR24286">
    <property type="entry name" value="CYTOCHROME P450 26"/>
    <property type="match status" value="1"/>
</dbReference>
<dbReference type="Pfam" id="PF00067">
    <property type="entry name" value="p450"/>
    <property type="match status" value="2"/>
</dbReference>
<dbReference type="GO" id="GO:0016709">
    <property type="term" value="F:oxidoreductase activity, acting on paired donors, with incorporation or reduction of molecular oxygen, NAD(P)H as one donor, and incorporation of one atom of oxygen"/>
    <property type="evidence" value="ECO:0007669"/>
    <property type="project" value="TreeGrafter"/>
</dbReference>
<comment type="caution">
    <text evidence="5">The sequence shown here is derived from an EMBL/GenBank/DDBJ whole genome shotgun (WGS) entry which is preliminary data.</text>
</comment>
<keyword evidence="4" id="KW-0503">Monooxygenase</keyword>
<keyword evidence="4" id="KW-0560">Oxidoreductase</keyword>
<proteinExistence type="inferred from homology"/>
<dbReference type="CDD" id="cd11043">
    <property type="entry name" value="CYP90-like"/>
    <property type="match status" value="1"/>
</dbReference>
<dbReference type="OrthoDB" id="3945418at2759"/>
<evidence type="ECO:0000313" key="5">
    <source>
        <dbReference type="EMBL" id="KAJ0981649.1"/>
    </source>
</evidence>
<dbReference type="GO" id="GO:0010268">
    <property type="term" value="P:brassinosteroid homeostasis"/>
    <property type="evidence" value="ECO:0007669"/>
    <property type="project" value="TreeGrafter"/>
</dbReference>
<dbReference type="InterPro" id="IPR036396">
    <property type="entry name" value="Cyt_P450_sf"/>
</dbReference>
<evidence type="ECO:0008006" key="7">
    <source>
        <dbReference type="Google" id="ProtNLM"/>
    </source>
</evidence>
<dbReference type="GO" id="GO:0005506">
    <property type="term" value="F:iron ion binding"/>
    <property type="evidence" value="ECO:0007669"/>
    <property type="project" value="InterPro"/>
</dbReference>
<dbReference type="PROSITE" id="PS00086">
    <property type="entry name" value="CYTOCHROME_P450"/>
    <property type="match status" value="1"/>
</dbReference>
<comment type="similarity">
    <text evidence="4">Belongs to the cytochrome P450 family.</text>
</comment>
<protein>
    <recommendedName>
        <fullName evidence="7">Cytochrome P450</fullName>
    </recommendedName>
</protein>
<dbReference type="InterPro" id="IPR017972">
    <property type="entry name" value="Cyt_P450_CS"/>
</dbReference>
<dbReference type="GO" id="GO:0016125">
    <property type="term" value="P:sterol metabolic process"/>
    <property type="evidence" value="ECO:0007669"/>
    <property type="project" value="TreeGrafter"/>
</dbReference>
<dbReference type="Proteomes" id="UP001085076">
    <property type="component" value="Miscellaneous, Linkage group lg02"/>
</dbReference>
<sequence length="443" mass="50597">MEMMSSRGNDNIGRIPKGSLGWPLLGETLEFIACGYTSKPLDFMHKRRTLYGKVFKSNILGRPIIISNDSEVNKVVLQNDGRKFIPFYPKSVTELLGKSSILQMNGNLHKRVHGLIGGFLKSPSLKEAVARDLGNLMESSFMRWRDSQQIHVQYEAKKITFQVLVKVLMGLGPGKDLQFLKKQFEEFIKGLICLPIKLPGTRLHKSLKAKERIMKLIKKIIEEKMKCNGEEHGALRDVVDVFLKQMKDDQTDGHNITIDFICNSLTEMMIPGEDSVPMLITLALKYLGDSPSALKKLKEENMELKMKKGYHGECYSWKDYMSLSFTQNVTILILICFAGYLIPKDWCILTSFTSIHLDQDNYEKPYKFDPWRWQNKEGSNQNTFTPFGGGQRLCPGLELSRLEVAVFLHHFVTTFSWIAEEDTMITFPTVKMKKGLPIILSPI</sequence>
<evidence type="ECO:0000256" key="2">
    <source>
        <dbReference type="ARBA" id="ARBA00023004"/>
    </source>
</evidence>
<dbReference type="GO" id="GO:0016132">
    <property type="term" value="P:brassinosteroid biosynthetic process"/>
    <property type="evidence" value="ECO:0007669"/>
    <property type="project" value="TreeGrafter"/>
</dbReference>